<dbReference type="AlphaFoldDB" id="A0A8S1HUG6"/>
<dbReference type="PANTHER" id="PTHR11046:SF27">
    <property type="entry name" value="PROTEIN CBG26503"/>
    <property type="match status" value="1"/>
</dbReference>
<proteinExistence type="predicted"/>
<dbReference type="PANTHER" id="PTHR11046">
    <property type="entry name" value="OLIGORIBONUCLEASE, MITOCHONDRIAL"/>
    <property type="match status" value="1"/>
</dbReference>
<accession>A0A8S1HUG6</accession>
<dbReference type="InterPro" id="IPR022894">
    <property type="entry name" value="Oligoribonuclease"/>
</dbReference>
<keyword evidence="5" id="KW-1185">Reference proteome</keyword>
<dbReference type="EMBL" id="CAJGYM010000251">
    <property type="protein sequence ID" value="CAD6200198.1"/>
    <property type="molecule type" value="Genomic_DNA"/>
</dbReference>
<keyword evidence="3" id="KW-0812">Transmembrane</keyword>
<gene>
    <name evidence="4" type="ORF">CAUJ_LOCUS16095</name>
</gene>
<comment type="caution">
    <text evidence="4">The sequence shown here is derived from an EMBL/GenBank/DDBJ whole genome shotgun (WGS) entry which is preliminary data.</text>
</comment>
<dbReference type="Proteomes" id="UP000835052">
    <property type="component" value="Unassembled WGS sequence"/>
</dbReference>
<protein>
    <submittedName>
        <fullName evidence="4">Uncharacterized protein</fullName>
    </submittedName>
</protein>
<evidence type="ECO:0000256" key="3">
    <source>
        <dbReference type="SAM" id="Phobius"/>
    </source>
</evidence>
<feature type="transmembrane region" description="Helical" evidence="3">
    <location>
        <begin position="365"/>
        <end position="385"/>
    </location>
</feature>
<keyword evidence="3" id="KW-1133">Transmembrane helix</keyword>
<organism evidence="4 5">
    <name type="scientific">Caenorhabditis auriculariae</name>
    <dbReference type="NCBI Taxonomy" id="2777116"/>
    <lineage>
        <taxon>Eukaryota</taxon>
        <taxon>Metazoa</taxon>
        <taxon>Ecdysozoa</taxon>
        <taxon>Nematoda</taxon>
        <taxon>Chromadorea</taxon>
        <taxon>Rhabditida</taxon>
        <taxon>Rhabditina</taxon>
        <taxon>Rhabditomorpha</taxon>
        <taxon>Rhabditoidea</taxon>
        <taxon>Rhabditidae</taxon>
        <taxon>Peloderinae</taxon>
        <taxon>Caenorhabditis</taxon>
    </lineage>
</organism>
<keyword evidence="1" id="KW-0540">Nuclease</keyword>
<keyword evidence="2" id="KW-0175">Coiled coil</keyword>
<dbReference type="OrthoDB" id="5873601at2759"/>
<evidence type="ECO:0000256" key="2">
    <source>
        <dbReference type="SAM" id="Coils"/>
    </source>
</evidence>
<keyword evidence="1" id="KW-0378">Hydrolase</keyword>
<sequence length="474" mass="53093">MPLRVMTYGVVLCLAALIPKKKHLFKVVVELSGNRIEDTSLAMRSRLKVSKLRREIGTIKREKSTLSTKLSQEKALSKNLRERLRKADSALNEAKQELADQKAGKAELMIRGCFSNKCRGAILELINLGTADAKIGKVMEIVGNMVDLKFNNLPSASTCRLLALSSINLAKRHVRTVCDEVKKNDEPLCLHSDETTKNKSKVQMFGVSRPDGGSLILGIEQVVEKSAITAFKALANQFKTPGAPKDCFDQFIAQVTCTMSDKAATQLKFNELVEHYRATVIPAVVSGWSDRSFEEQQRLMTFSNFFCQLHVIANFARVALDGLSEHEVLASGKSKVDEPAVLRLVKEVARLFGDRSAGLHACSVFLSHLFLAIASIFCLFWLLFVSEKTEMVVISELLEDELATSHLQVLGLLDQLVTGPLWRLAENSSHIFDTCGYASRLKCCWKLRVEKLQLAFWRASFLSLHRKQLWRLHQ</sequence>
<feature type="coiled-coil region" evidence="2">
    <location>
        <begin position="77"/>
        <end position="111"/>
    </location>
</feature>
<evidence type="ECO:0000313" key="4">
    <source>
        <dbReference type="EMBL" id="CAD6200198.1"/>
    </source>
</evidence>
<evidence type="ECO:0000313" key="5">
    <source>
        <dbReference type="Proteomes" id="UP000835052"/>
    </source>
</evidence>
<reference evidence="4" key="1">
    <citation type="submission" date="2020-10" db="EMBL/GenBank/DDBJ databases">
        <authorList>
            <person name="Kikuchi T."/>
        </authorList>
    </citation>
    <scope>NUCLEOTIDE SEQUENCE</scope>
    <source>
        <strain evidence="4">NKZ352</strain>
    </source>
</reference>
<dbReference type="GO" id="GO:0000175">
    <property type="term" value="F:3'-5'-RNA exonuclease activity"/>
    <property type="evidence" value="ECO:0007669"/>
    <property type="project" value="InterPro"/>
</dbReference>
<name>A0A8S1HUG6_9PELO</name>
<evidence type="ECO:0000256" key="1">
    <source>
        <dbReference type="ARBA" id="ARBA00022722"/>
    </source>
</evidence>
<keyword evidence="3" id="KW-0472">Membrane</keyword>